<keyword evidence="2" id="KW-1185">Reference proteome</keyword>
<proteinExistence type="predicted"/>
<evidence type="ECO:0008006" key="3">
    <source>
        <dbReference type="Google" id="ProtNLM"/>
    </source>
</evidence>
<dbReference type="RefSeq" id="WP_158359545.1">
    <property type="nucleotide sequence ID" value="NZ_JAOQJF010000029.1"/>
</dbReference>
<accession>A0ABT2V1L7</accession>
<sequence>MKDGSVAVKIDFPGSDLAGAIIFLEDWQARGLKARVDKHNRWLRSLGRPKDYTMAHAIHFALEMYFRWLEEKESPEAVTSRGLR</sequence>
<gene>
    <name evidence="1" type="ORF">OCV69_12760</name>
</gene>
<name>A0ABT2V1L7_9FIRM</name>
<organism evidence="1 2">
    <name type="scientific">Alitiscatomonas aceti</name>
    <dbReference type="NCBI Taxonomy" id="2981724"/>
    <lineage>
        <taxon>Bacteria</taxon>
        <taxon>Bacillati</taxon>
        <taxon>Bacillota</taxon>
        <taxon>Clostridia</taxon>
        <taxon>Lachnospirales</taxon>
        <taxon>Lachnospiraceae</taxon>
        <taxon>Alitiscatomonas</taxon>
    </lineage>
</organism>
<protein>
    <recommendedName>
        <fullName evidence="3">dATP/dGTP diphosphohydrolase N-terminal domain-containing protein</fullName>
    </recommendedName>
</protein>
<comment type="caution">
    <text evidence="1">The sequence shown here is derived from an EMBL/GenBank/DDBJ whole genome shotgun (WGS) entry which is preliminary data.</text>
</comment>
<reference evidence="1 2" key="1">
    <citation type="journal article" date="2021" name="ISME Commun">
        <title>Automated analysis of genomic sequences facilitates high-throughput and comprehensive description of bacteria.</title>
        <authorList>
            <person name="Hitch T.C.A."/>
        </authorList>
    </citation>
    <scope>NUCLEOTIDE SEQUENCE [LARGE SCALE GENOMIC DNA]</scope>
    <source>
        <strain evidence="2">f_CCE</strain>
    </source>
</reference>
<evidence type="ECO:0000313" key="1">
    <source>
        <dbReference type="EMBL" id="MCU6800790.1"/>
    </source>
</evidence>
<evidence type="ECO:0000313" key="2">
    <source>
        <dbReference type="Proteomes" id="UP001652395"/>
    </source>
</evidence>
<dbReference type="Proteomes" id="UP001652395">
    <property type="component" value="Unassembled WGS sequence"/>
</dbReference>
<dbReference type="EMBL" id="JAOQJF010000029">
    <property type="protein sequence ID" value="MCU6800790.1"/>
    <property type="molecule type" value="Genomic_DNA"/>
</dbReference>